<organism evidence="1 2">
    <name type="scientific">Catharanthus roseus</name>
    <name type="common">Madagascar periwinkle</name>
    <name type="synonym">Vinca rosea</name>
    <dbReference type="NCBI Taxonomy" id="4058"/>
    <lineage>
        <taxon>Eukaryota</taxon>
        <taxon>Viridiplantae</taxon>
        <taxon>Streptophyta</taxon>
        <taxon>Embryophyta</taxon>
        <taxon>Tracheophyta</taxon>
        <taxon>Spermatophyta</taxon>
        <taxon>Magnoliopsida</taxon>
        <taxon>eudicotyledons</taxon>
        <taxon>Gunneridae</taxon>
        <taxon>Pentapetalae</taxon>
        <taxon>asterids</taxon>
        <taxon>lamiids</taxon>
        <taxon>Gentianales</taxon>
        <taxon>Apocynaceae</taxon>
        <taxon>Rauvolfioideae</taxon>
        <taxon>Vinceae</taxon>
        <taxon>Catharanthinae</taxon>
        <taxon>Catharanthus</taxon>
    </lineage>
</organism>
<evidence type="ECO:0000313" key="1">
    <source>
        <dbReference type="EMBL" id="KAI5665183.1"/>
    </source>
</evidence>
<sequence>MYPAFKDVQTSATTLFQAYASWAATMMLIRSMASELIPASVRSYIQYLLRYLFTPLSNQITIVIDDQAGMSRNQIYDSAEIYLGKKLSPATERFKVNKTTKQKSINVSMEKNQEIVDTFEGITLKWRFVFVESQNDRGYTPEKRFFELSFNKKYKDFVLNVYLPFVLDRATKIRDEERVVKLYTRDIPYNDDDYNGGGNGDWGSINLDHPATFETLAMDPEAKNAIIEDLDRFVGRREFYKRVGKAWKRGYLLYGPPGTGKSTLVAAIANYLKFDIYDLELTSLYSNAELRRILVSTTNRSIILIEDIDCSVEMHDRQLAHDSNNDNKLTLSGLLNFIDGLWSTCGDERIIIFTTNYREKLDPALLRPGRMDMHIHMSYCTPQGFEILAYNYLDIYKHSRFGEIKNLIEKVEVTPAEIAEELMRSDVPELALEGVINFLKRKRIEADEIKAEKSSTPPSEEKEKETHIETDNPNYIETETTNHHQVETSEMRCTRSVRGLGRPRFRRRGGFRVRGRWL</sequence>
<reference evidence="2" key="1">
    <citation type="journal article" date="2023" name="Nat. Plants">
        <title>Single-cell RNA sequencing provides a high-resolution roadmap for understanding the multicellular compartmentation of specialized metabolism.</title>
        <authorList>
            <person name="Sun S."/>
            <person name="Shen X."/>
            <person name="Li Y."/>
            <person name="Li Y."/>
            <person name="Wang S."/>
            <person name="Li R."/>
            <person name="Zhang H."/>
            <person name="Shen G."/>
            <person name="Guo B."/>
            <person name="Wei J."/>
            <person name="Xu J."/>
            <person name="St-Pierre B."/>
            <person name="Chen S."/>
            <person name="Sun C."/>
        </authorList>
    </citation>
    <scope>NUCLEOTIDE SEQUENCE [LARGE SCALE GENOMIC DNA]</scope>
</reference>
<keyword evidence="2" id="KW-1185">Reference proteome</keyword>
<proteinExistence type="predicted"/>
<name>A0ACC0B081_CATRO</name>
<gene>
    <name evidence="1" type="ORF">M9H77_24506</name>
</gene>
<comment type="caution">
    <text evidence="1">The sequence shown here is derived from an EMBL/GenBank/DDBJ whole genome shotgun (WGS) entry which is preliminary data.</text>
</comment>
<evidence type="ECO:0000313" key="2">
    <source>
        <dbReference type="Proteomes" id="UP001060085"/>
    </source>
</evidence>
<dbReference type="EMBL" id="CM044705">
    <property type="protein sequence ID" value="KAI5665183.1"/>
    <property type="molecule type" value="Genomic_DNA"/>
</dbReference>
<protein>
    <submittedName>
        <fullName evidence="1">Uncharacterized protein</fullName>
    </submittedName>
</protein>
<accession>A0ACC0B081</accession>
<dbReference type="Proteomes" id="UP001060085">
    <property type="component" value="Linkage Group LG05"/>
</dbReference>